<comment type="caution">
    <text evidence="2">The sequence shown here is derived from an EMBL/GenBank/DDBJ whole genome shotgun (WGS) entry which is preliminary data.</text>
</comment>
<protein>
    <recommendedName>
        <fullName evidence="4">SGNH hydrolase-type esterase domain-containing protein</fullName>
    </recommendedName>
</protein>
<feature type="chain" id="PRO_5039491537" description="SGNH hydrolase-type esterase domain-containing protein" evidence="1">
    <location>
        <begin position="23"/>
        <end position="452"/>
    </location>
</feature>
<dbReference type="AlphaFoldDB" id="A0A9D9NHW4"/>
<organism evidence="2 3">
    <name type="scientific">Candidatus Cryptobacteroides faecigallinarum</name>
    <dbReference type="NCBI Taxonomy" id="2840763"/>
    <lineage>
        <taxon>Bacteria</taxon>
        <taxon>Pseudomonadati</taxon>
        <taxon>Bacteroidota</taxon>
        <taxon>Bacteroidia</taxon>
        <taxon>Bacteroidales</taxon>
        <taxon>Candidatus Cryptobacteroides</taxon>
    </lineage>
</organism>
<feature type="signal peptide" evidence="1">
    <location>
        <begin position="1"/>
        <end position="22"/>
    </location>
</feature>
<dbReference type="SUPFAM" id="SSF52266">
    <property type="entry name" value="SGNH hydrolase"/>
    <property type="match status" value="1"/>
</dbReference>
<reference evidence="2" key="1">
    <citation type="submission" date="2020-10" db="EMBL/GenBank/DDBJ databases">
        <authorList>
            <person name="Gilroy R."/>
        </authorList>
    </citation>
    <scope>NUCLEOTIDE SEQUENCE</scope>
    <source>
        <strain evidence="2">B1-13419</strain>
    </source>
</reference>
<evidence type="ECO:0000313" key="3">
    <source>
        <dbReference type="Proteomes" id="UP000823757"/>
    </source>
</evidence>
<evidence type="ECO:0000256" key="1">
    <source>
        <dbReference type="SAM" id="SignalP"/>
    </source>
</evidence>
<gene>
    <name evidence="2" type="ORF">IAB91_01540</name>
</gene>
<keyword evidence="1" id="KW-0732">Signal</keyword>
<evidence type="ECO:0008006" key="4">
    <source>
        <dbReference type="Google" id="ProtNLM"/>
    </source>
</evidence>
<proteinExistence type="predicted"/>
<evidence type="ECO:0000313" key="2">
    <source>
        <dbReference type="EMBL" id="MBO8473960.1"/>
    </source>
</evidence>
<sequence>MNSLGKTLTVALAVLAALPAGAQAIFMPSVIYGRSDCPERTVLYPEGFVGEDGTAFSFCGKRELALTADTDSVVLCSGDNSCAAEDIRVAAEDNCFSVAVQVVMTAPEDLPRKIRARVLCFGESTTAIRCKDPYNPAAEGKNWVMLASEDLPEGIELTGNIGHGGWATYTYLNWPCAAKLDPNAPETFFKPETMWYALGLKSQTGEEYSGSLEQLSLMALTPFGKNLMDGAECLWKLVQRLGTVQGYPGFPYDEEYTGSAEQLALLNAWADDLKDRPLNEFYDRKTAEKGDHAFSLEAYLRRSRERRPTHVIVNIGINDGDGANSLESSRICFEKLMRCFGDIPVAHFVNRWPGVCDKTLWEGYIPRQYCINGNTLNLLRLQKEWRETASKLGNVYELDVWHCQYPASQFEEKLTPDGRLDCSLNDVHTGYMGEVTTAWQAVCWLYHILSRE</sequence>
<dbReference type="Proteomes" id="UP000823757">
    <property type="component" value="Unassembled WGS sequence"/>
</dbReference>
<accession>A0A9D9NHW4</accession>
<dbReference type="EMBL" id="JADIMD010000021">
    <property type="protein sequence ID" value="MBO8473960.1"/>
    <property type="molecule type" value="Genomic_DNA"/>
</dbReference>
<reference evidence="2" key="2">
    <citation type="journal article" date="2021" name="PeerJ">
        <title>Extensive microbial diversity within the chicken gut microbiome revealed by metagenomics and culture.</title>
        <authorList>
            <person name="Gilroy R."/>
            <person name="Ravi A."/>
            <person name="Getino M."/>
            <person name="Pursley I."/>
            <person name="Horton D.L."/>
            <person name="Alikhan N.F."/>
            <person name="Baker D."/>
            <person name="Gharbi K."/>
            <person name="Hall N."/>
            <person name="Watson M."/>
            <person name="Adriaenssens E.M."/>
            <person name="Foster-Nyarko E."/>
            <person name="Jarju S."/>
            <person name="Secka A."/>
            <person name="Antonio M."/>
            <person name="Oren A."/>
            <person name="Chaudhuri R.R."/>
            <person name="La Ragione R."/>
            <person name="Hildebrand F."/>
            <person name="Pallen M.J."/>
        </authorList>
    </citation>
    <scope>NUCLEOTIDE SEQUENCE</scope>
    <source>
        <strain evidence="2">B1-13419</strain>
    </source>
</reference>
<name>A0A9D9NHW4_9BACT</name>